<comment type="caution">
    <text evidence="6">The sequence shown here is derived from an EMBL/GenBank/DDBJ whole genome shotgun (WGS) entry which is preliminary data.</text>
</comment>
<proteinExistence type="inferred from homology"/>
<dbReference type="GO" id="GO:0043138">
    <property type="term" value="F:3'-5' DNA helicase activity"/>
    <property type="evidence" value="ECO:0007669"/>
    <property type="project" value="UniProtKB-EC"/>
</dbReference>
<dbReference type="InterPro" id="IPR027417">
    <property type="entry name" value="P-loop_NTPase"/>
</dbReference>
<name>A0A7J3Y004_9CREN</name>
<dbReference type="GO" id="GO:0005524">
    <property type="term" value="F:ATP binding"/>
    <property type="evidence" value="ECO:0007669"/>
    <property type="project" value="UniProtKB-KW"/>
</dbReference>
<comment type="similarity">
    <text evidence="1">Belongs to the HerA family.</text>
</comment>
<evidence type="ECO:0000259" key="5">
    <source>
        <dbReference type="Pfam" id="PF01935"/>
    </source>
</evidence>
<evidence type="ECO:0000256" key="2">
    <source>
        <dbReference type="ARBA" id="ARBA00034617"/>
    </source>
</evidence>
<evidence type="ECO:0000256" key="3">
    <source>
        <dbReference type="ARBA" id="ARBA00048954"/>
    </source>
</evidence>
<evidence type="ECO:0000256" key="1">
    <source>
        <dbReference type="ARBA" id="ARBA00007816"/>
    </source>
</evidence>
<dbReference type="AlphaFoldDB" id="A0A7J3Y004"/>
<protein>
    <submittedName>
        <fullName evidence="6">ATP-binding protein</fullName>
    </submittedName>
</protein>
<dbReference type="CDD" id="cd01127">
    <property type="entry name" value="TrwB_TraG_TraD_VirD4"/>
    <property type="match status" value="1"/>
</dbReference>
<sequence>MLPWSLGVIPRYPKQEVVKTREQTSRDCVVVGEVANSTPPTDACIPVDDLNKHTLVTGATGTGKTFTVATIVNRLTEGEYSVFFKPLILDWHGEYSSLLHDPEVKDPFHLPITLLSRDEEYYSVEFASQVLGLTPAQEYVLLKSLESLGGEENLNIADLVEILEGMADESAWFRESRLSLMRKLRRLTIGGYKELFSGGDLDLEVSSNKPLVIDLSKIGDLAIRRVYVAAFLKKIFDKALRGGFNSRRLLIVVEEARNLLGRDNYVEILVKMLDEIRKFGVGIVIVSQSPSALVEDVMANTSTKIVHSIKSAVDLEVLDKVVNMTSEIREILPYMDKGEAVLFSSFYKKPLLIRIV</sequence>
<gene>
    <name evidence="6" type="ORF">ENM60_06135</name>
</gene>
<dbReference type="PANTHER" id="PTHR42957:SF1">
    <property type="entry name" value="HELICASE MJ1565-RELATED"/>
    <property type="match status" value="1"/>
</dbReference>
<accession>A0A7J3Y004</accession>
<dbReference type="GO" id="GO:0043139">
    <property type="term" value="F:5'-3' DNA helicase activity"/>
    <property type="evidence" value="ECO:0007669"/>
    <property type="project" value="UniProtKB-EC"/>
</dbReference>
<evidence type="ECO:0000256" key="4">
    <source>
        <dbReference type="ARBA" id="ARBA00048988"/>
    </source>
</evidence>
<keyword evidence="6" id="KW-0067">ATP-binding</keyword>
<dbReference type="InterPro" id="IPR008571">
    <property type="entry name" value="HerA-like"/>
</dbReference>
<reference evidence="6" key="1">
    <citation type="journal article" date="2020" name="mSystems">
        <title>Genome- and Community-Level Interaction Insights into Carbon Utilization and Element Cycling Functions of Hydrothermarchaeota in Hydrothermal Sediment.</title>
        <authorList>
            <person name="Zhou Z."/>
            <person name="Liu Y."/>
            <person name="Xu W."/>
            <person name="Pan J."/>
            <person name="Luo Z.H."/>
            <person name="Li M."/>
        </authorList>
    </citation>
    <scope>NUCLEOTIDE SEQUENCE [LARGE SCALE GENOMIC DNA]</scope>
    <source>
        <strain evidence="6">SpSt-110</strain>
    </source>
</reference>
<dbReference type="SUPFAM" id="SSF52540">
    <property type="entry name" value="P-loop containing nucleoside triphosphate hydrolases"/>
    <property type="match status" value="1"/>
</dbReference>
<dbReference type="EMBL" id="DRYK01000078">
    <property type="protein sequence ID" value="HHP68338.1"/>
    <property type="molecule type" value="Genomic_DNA"/>
</dbReference>
<comment type="catalytic activity">
    <reaction evidence="4">
        <text>ATP + H2O = ADP + phosphate + H(+)</text>
        <dbReference type="Rhea" id="RHEA:13065"/>
        <dbReference type="ChEBI" id="CHEBI:15377"/>
        <dbReference type="ChEBI" id="CHEBI:15378"/>
        <dbReference type="ChEBI" id="CHEBI:30616"/>
        <dbReference type="ChEBI" id="CHEBI:43474"/>
        <dbReference type="ChEBI" id="CHEBI:456216"/>
        <dbReference type="EC" id="5.6.2.4"/>
    </reaction>
</comment>
<organism evidence="6">
    <name type="scientific">Thermogladius calderae</name>
    <dbReference type="NCBI Taxonomy" id="1200300"/>
    <lineage>
        <taxon>Archaea</taxon>
        <taxon>Thermoproteota</taxon>
        <taxon>Thermoprotei</taxon>
        <taxon>Desulfurococcales</taxon>
        <taxon>Desulfurococcaceae</taxon>
        <taxon>Thermogladius</taxon>
    </lineage>
</organism>
<evidence type="ECO:0000313" key="6">
    <source>
        <dbReference type="EMBL" id="HHP68338.1"/>
    </source>
</evidence>
<feature type="domain" description="Helicase HerA central" evidence="5">
    <location>
        <begin position="30"/>
        <end position="235"/>
    </location>
</feature>
<comment type="catalytic activity">
    <reaction evidence="2">
        <text>Couples ATP hydrolysis with the unwinding of duplex DNA by translocating in the 3'-5' direction.</text>
        <dbReference type="EC" id="5.6.2.4"/>
    </reaction>
</comment>
<comment type="catalytic activity">
    <reaction evidence="3">
        <text>ATP + H2O = ADP + phosphate + H(+)</text>
        <dbReference type="Rhea" id="RHEA:13065"/>
        <dbReference type="ChEBI" id="CHEBI:15377"/>
        <dbReference type="ChEBI" id="CHEBI:15378"/>
        <dbReference type="ChEBI" id="CHEBI:30616"/>
        <dbReference type="ChEBI" id="CHEBI:43474"/>
        <dbReference type="ChEBI" id="CHEBI:456216"/>
        <dbReference type="EC" id="5.6.2.3"/>
    </reaction>
</comment>
<dbReference type="PANTHER" id="PTHR42957">
    <property type="entry name" value="HELICASE MJ1565-RELATED"/>
    <property type="match status" value="1"/>
</dbReference>
<keyword evidence="6" id="KW-0547">Nucleotide-binding</keyword>
<dbReference type="InterPro" id="IPR002789">
    <property type="entry name" value="HerA_central"/>
</dbReference>
<dbReference type="Gene3D" id="3.40.50.300">
    <property type="entry name" value="P-loop containing nucleotide triphosphate hydrolases"/>
    <property type="match status" value="2"/>
</dbReference>
<dbReference type="Pfam" id="PF01935">
    <property type="entry name" value="DUF87"/>
    <property type="match status" value="1"/>
</dbReference>